<evidence type="ECO:0000256" key="5">
    <source>
        <dbReference type="ARBA" id="ARBA00022741"/>
    </source>
</evidence>
<dbReference type="SUPFAM" id="SSF52540">
    <property type="entry name" value="P-loop containing nucleoside triphosphate hydrolases"/>
    <property type="match status" value="1"/>
</dbReference>
<evidence type="ECO:0000256" key="1">
    <source>
        <dbReference type="ARBA" id="ARBA00001966"/>
    </source>
</evidence>
<comment type="similarity">
    <text evidence="11">Belongs to the Mrp/NBP35 ATP-binding proteins family.</text>
</comment>
<evidence type="ECO:0000256" key="2">
    <source>
        <dbReference type="ARBA" id="ARBA00004173"/>
    </source>
</evidence>
<dbReference type="GO" id="GO:0016226">
    <property type="term" value="P:iron-sulfur cluster assembly"/>
    <property type="evidence" value="ECO:0007669"/>
    <property type="project" value="InterPro"/>
</dbReference>
<evidence type="ECO:0000313" key="16">
    <source>
        <dbReference type="Proteomes" id="UP000030746"/>
    </source>
</evidence>
<dbReference type="OMA" id="CNHESHI"/>
<keyword evidence="9" id="KW-0411">Iron-sulfur</keyword>
<evidence type="ECO:0000313" key="15">
    <source>
        <dbReference type="EMBL" id="ESO84565.1"/>
    </source>
</evidence>
<dbReference type="GO" id="GO:0005524">
    <property type="term" value="F:ATP binding"/>
    <property type="evidence" value="ECO:0007669"/>
    <property type="project" value="UniProtKB-KW"/>
</dbReference>
<dbReference type="HAMAP" id="MF_02040">
    <property type="entry name" value="Mrp_NBP35"/>
    <property type="match status" value="1"/>
</dbReference>
<comment type="cofactor">
    <cofactor evidence="1">
        <name>[4Fe-4S] cluster</name>
        <dbReference type="ChEBI" id="CHEBI:49883"/>
    </cofactor>
</comment>
<sequence length="308" mass="33309">MKEQRLFNSLFNILRRTPYTCSCRTYSTHENPFGIKDKPPTGEVRVRGLPQKLEIAGVNHVILVASGKGGVGKSTTAVNLALALQSNEQDKKVGLLDADVYGPSLPTMMNLHGEPTLDSKNLMVPLMNYGIKCMSMGFLVDETSAVVWRGLMVMSAIQKLLRQVAWGPLDYLVVDMPPGTGDTQLSISQNIPVSGAVIVTTPQDVALADARRGAEMFKKVNIPLLGIVQNMSVFVCSNCGHHEHIFGHDGALAVAQDIQTEILGDVPLTKSIRISCDEGAPIVISQPDSPQALVYKDIARKICGKLCS</sequence>
<dbReference type="GO" id="GO:0051539">
    <property type="term" value="F:4 iron, 4 sulfur cluster binding"/>
    <property type="evidence" value="ECO:0007669"/>
    <property type="project" value="UniProtKB-KW"/>
</dbReference>
<dbReference type="PANTHER" id="PTHR42961">
    <property type="entry name" value="IRON-SULFUR PROTEIN NUBPL"/>
    <property type="match status" value="1"/>
</dbReference>
<dbReference type="Proteomes" id="UP000030746">
    <property type="component" value="Unassembled WGS sequence"/>
</dbReference>
<organism evidence="15 16">
    <name type="scientific">Lottia gigantea</name>
    <name type="common">Giant owl limpet</name>
    <dbReference type="NCBI Taxonomy" id="225164"/>
    <lineage>
        <taxon>Eukaryota</taxon>
        <taxon>Metazoa</taxon>
        <taxon>Spiralia</taxon>
        <taxon>Lophotrochozoa</taxon>
        <taxon>Mollusca</taxon>
        <taxon>Gastropoda</taxon>
        <taxon>Patellogastropoda</taxon>
        <taxon>Lottioidea</taxon>
        <taxon>Lottiidae</taxon>
        <taxon>Lottia</taxon>
    </lineage>
</organism>
<dbReference type="HOGENOM" id="CLU_024839_0_2_1"/>
<keyword evidence="10" id="KW-0496">Mitochondrion</keyword>
<dbReference type="GO" id="GO:0046872">
    <property type="term" value="F:metal ion binding"/>
    <property type="evidence" value="ECO:0007669"/>
    <property type="project" value="UniProtKB-KW"/>
</dbReference>
<evidence type="ECO:0000256" key="4">
    <source>
        <dbReference type="ARBA" id="ARBA00022723"/>
    </source>
</evidence>
<name>V3ZPY6_LOTGI</name>
<dbReference type="STRING" id="225164.V3ZPY6"/>
<dbReference type="EMBL" id="KB203470">
    <property type="protein sequence ID" value="ESO84565.1"/>
    <property type="molecule type" value="Genomic_DNA"/>
</dbReference>
<keyword evidence="4" id="KW-0479">Metal-binding</keyword>
<dbReference type="InterPro" id="IPR027417">
    <property type="entry name" value="P-loop_NTPase"/>
</dbReference>
<dbReference type="Pfam" id="PF10609">
    <property type="entry name" value="ParA"/>
    <property type="match status" value="1"/>
</dbReference>
<evidence type="ECO:0000256" key="14">
    <source>
        <dbReference type="ARBA" id="ARBA00081370"/>
    </source>
</evidence>
<dbReference type="AlphaFoldDB" id="V3ZPY6"/>
<keyword evidence="7" id="KW-0809">Transit peptide</keyword>
<dbReference type="InterPro" id="IPR019591">
    <property type="entry name" value="Mrp/NBP35_ATP-bd"/>
</dbReference>
<dbReference type="GeneID" id="20245201"/>
<proteinExistence type="inferred from homology"/>
<evidence type="ECO:0000256" key="10">
    <source>
        <dbReference type="ARBA" id="ARBA00023128"/>
    </source>
</evidence>
<dbReference type="RefSeq" id="XP_009064767.1">
    <property type="nucleotide sequence ID" value="XM_009066519.1"/>
</dbReference>
<evidence type="ECO:0000256" key="13">
    <source>
        <dbReference type="ARBA" id="ARBA00069083"/>
    </source>
</evidence>
<evidence type="ECO:0000256" key="6">
    <source>
        <dbReference type="ARBA" id="ARBA00022840"/>
    </source>
</evidence>
<keyword evidence="8" id="KW-0408">Iron</keyword>
<evidence type="ECO:0000256" key="3">
    <source>
        <dbReference type="ARBA" id="ARBA00022485"/>
    </source>
</evidence>
<evidence type="ECO:0000256" key="12">
    <source>
        <dbReference type="ARBA" id="ARBA00056637"/>
    </source>
</evidence>
<evidence type="ECO:0000256" key="9">
    <source>
        <dbReference type="ARBA" id="ARBA00023014"/>
    </source>
</evidence>
<dbReference type="InterPro" id="IPR033756">
    <property type="entry name" value="YlxH/NBP35"/>
</dbReference>
<dbReference type="PANTHER" id="PTHR42961:SF2">
    <property type="entry name" value="IRON-SULFUR PROTEIN NUBPL"/>
    <property type="match status" value="1"/>
</dbReference>
<dbReference type="InterPro" id="IPR044304">
    <property type="entry name" value="NUBPL-like"/>
</dbReference>
<dbReference type="KEGG" id="lgi:LOTGIDRAFT_196625"/>
<evidence type="ECO:0000256" key="7">
    <source>
        <dbReference type="ARBA" id="ARBA00022946"/>
    </source>
</evidence>
<accession>V3ZPY6</accession>
<comment type="subcellular location">
    <subcellularLocation>
        <location evidence="2">Mitochondrion</location>
    </subcellularLocation>
</comment>
<dbReference type="PROSITE" id="PS01215">
    <property type="entry name" value="MRP"/>
    <property type="match status" value="1"/>
</dbReference>
<protein>
    <recommendedName>
        <fullName evidence="13">Iron-sulfur cluster transfer protein NUBPL</fullName>
    </recommendedName>
    <alternativeName>
        <fullName evidence="14">Nucleotide-binding protein-like</fullName>
    </alternativeName>
</protein>
<dbReference type="FunFam" id="3.40.50.300:FF:000709">
    <property type="entry name" value="Iron-sulfur protein NUBPL isoform X1"/>
    <property type="match status" value="1"/>
</dbReference>
<dbReference type="OrthoDB" id="1741334at2759"/>
<comment type="function">
    <text evidence="12">Iron-sulfur cluster transfer protein involved in the assembly of the mitochondrial membrane respiratory chain NADH dehydrogenase (Complex I). May deliver one or more Fe-S clusters to complex I subunits.</text>
</comment>
<dbReference type="GO" id="GO:0005759">
    <property type="term" value="C:mitochondrial matrix"/>
    <property type="evidence" value="ECO:0007669"/>
    <property type="project" value="UniProtKB-ARBA"/>
</dbReference>
<dbReference type="InterPro" id="IPR000808">
    <property type="entry name" value="Mrp-like_CS"/>
</dbReference>
<dbReference type="GO" id="GO:0140663">
    <property type="term" value="F:ATP-dependent FeS chaperone activity"/>
    <property type="evidence" value="ECO:0007669"/>
    <property type="project" value="InterPro"/>
</dbReference>
<evidence type="ECO:0000256" key="8">
    <source>
        <dbReference type="ARBA" id="ARBA00023004"/>
    </source>
</evidence>
<dbReference type="CDD" id="cd02037">
    <property type="entry name" value="Mrp_NBP35"/>
    <property type="match status" value="1"/>
</dbReference>
<evidence type="ECO:0000256" key="11">
    <source>
        <dbReference type="ARBA" id="ARBA00024036"/>
    </source>
</evidence>
<gene>
    <name evidence="15" type="ORF">LOTGIDRAFT_196625</name>
</gene>
<keyword evidence="3" id="KW-0004">4Fe-4S</keyword>
<reference evidence="15 16" key="1">
    <citation type="journal article" date="2013" name="Nature">
        <title>Insights into bilaterian evolution from three spiralian genomes.</title>
        <authorList>
            <person name="Simakov O."/>
            <person name="Marletaz F."/>
            <person name="Cho S.J."/>
            <person name="Edsinger-Gonzales E."/>
            <person name="Havlak P."/>
            <person name="Hellsten U."/>
            <person name="Kuo D.H."/>
            <person name="Larsson T."/>
            <person name="Lv J."/>
            <person name="Arendt D."/>
            <person name="Savage R."/>
            <person name="Osoegawa K."/>
            <person name="de Jong P."/>
            <person name="Grimwood J."/>
            <person name="Chapman J.A."/>
            <person name="Shapiro H."/>
            <person name="Aerts A."/>
            <person name="Otillar R.P."/>
            <person name="Terry A.Y."/>
            <person name="Boore J.L."/>
            <person name="Grigoriev I.V."/>
            <person name="Lindberg D.R."/>
            <person name="Seaver E.C."/>
            <person name="Weisblat D.A."/>
            <person name="Putnam N.H."/>
            <person name="Rokhsar D.S."/>
        </authorList>
    </citation>
    <scope>NUCLEOTIDE SEQUENCE [LARGE SCALE GENOMIC DNA]</scope>
</reference>
<dbReference type="CTD" id="20245201"/>
<dbReference type="GO" id="GO:0032981">
    <property type="term" value="P:mitochondrial respiratory chain complex I assembly"/>
    <property type="evidence" value="ECO:0007669"/>
    <property type="project" value="TreeGrafter"/>
</dbReference>
<keyword evidence="5" id="KW-0547">Nucleotide-binding</keyword>
<keyword evidence="16" id="KW-1185">Reference proteome</keyword>
<dbReference type="Gene3D" id="3.40.50.300">
    <property type="entry name" value="P-loop containing nucleotide triphosphate hydrolases"/>
    <property type="match status" value="1"/>
</dbReference>
<keyword evidence="6" id="KW-0067">ATP-binding</keyword>